<feature type="binding site" evidence="14">
    <location>
        <position position="305"/>
    </location>
    <ligand>
        <name>substrate</name>
    </ligand>
</feature>
<dbReference type="Gene3D" id="3.40.430.10">
    <property type="entry name" value="Dihydrofolate Reductase, subunit A"/>
    <property type="match status" value="1"/>
</dbReference>
<dbReference type="EMBL" id="AILY01000008">
    <property type="protein sequence ID" value="EJF87291.1"/>
    <property type="molecule type" value="Genomic_DNA"/>
</dbReference>
<evidence type="ECO:0000256" key="15">
    <source>
        <dbReference type="PIRSR" id="PIRSR006769-3"/>
    </source>
</evidence>
<dbReference type="STRING" id="1094556.MCY_00415"/>
<feature type="binding site" evidence="14">
    <location>
        <position position="193"/>
    </location>
    <ligand>
        <name>substrate</name>
    </ligand>
</feature>
<dbReference type="GO" id="GO:0009231">
    <property type="term" value="P:riboflavin biosynthetic process"/>
    <property type="evidence" value="ECO:0007669"/>
    <property type="project" value="UniProtKB-UniPathway"/>
</dbReference>
<dbReference type="GO" id="GO:0008270">
    <property type="term" value="F:zinc ion binding"/>
    <property type="evidence" value="ECO:0007669"/>
    <property type="project" value="InterPro"/>
</dbReference>
<accession>J0QNL2</accession>
<evidence type="ECO:0000256" key="4">
    <source>
        <dbReference type="ARBA" id="ARBA00005259"/>
    </source>
</evidence>
<dbReference type="InterPro" id="IPR016192">
    <property type="entry name" value="APOBEC/CMP_deaminase_Zn-bd"/>
</dbReference>
<evidence type="ECO:0000256" key="9">
    <source>
        <dbReference type="ARBA" id="ARBA00022857"/>
    </source>
</evidence>
<dbReference type="InterPro" id="IPR002734">
    <property type="entry name" value="RibDG_C"/>
</dbReference>
<dbReference type="EC" id="1.1.1.193" evidence="12"/>
<evidence type="ECO:0000256" key="13">
    <source>
        <dbReference type="PIRSR" id="PIRSR006769-1"/>
    </source>
</evidence>
<dbReference type="PATRIC" id="fig|1094556.3.peg.508"/>
<keyword evidence="12" id="KW-0378">Hydrolase</keyword>
<keyword evidence="11" id="KW-0511">Multifunctional enzyme</keyword>
<feature type="active site" description="Proton donor" evidence="13">
    <location>
        <position position="61"/>
    </location>
</feature>
<protein>
    <recommendedName>
        <fullName evidence="12">Riboflavin biosynthesis protein RibD</fullName>
    </recommendedName>
    <domain>
        <recommendedName>
            <fullName evidence="12">Diaminohydroxyphosphoribosylaminopyrimidine deaminase</fullName>
            <shortName evidence="12">DRAP deaminase</shortName>
            <ecNumber evidence="12">3.5.4.26</ecNumber>
        </recommendedName>
        <alternativeName>
            <fullName evidence="12">Riboflavin-specific deaminase</fullName>
        </alternativeName>
    </domain>
    <domain>
        <recommendedName>
            <fullName evidence="12">5-amino-6-(5-phosphoribosylamino)uracil reductase</fullName>
            <ecNumber evidence="12">1.1.1.193</ecNumber>
        </recommendedName>
        <alternativeName>
            <fullName evidence="12">HTP reductase</fullName>
        </alternativeName>
    </domain>
</protein>
<dbReference type="PANTHER" id="PTHR38011:SF7">
    <property type="entry name" value="2,5-DIAMINO-6-RIBOSYLAMINO-4(3H)-PYRIMIDINONE 5'-PHOSPHATE REDUCTASE"/>
    <property type="match status" value="1"/>
</dbReference>
<keyword evidence="7 12" id="KW-0479">Metal-binding</keyword>
<keyword evidence="18" id="KW-1185">Reference proteome</keyword>
<dbReference type="PIRSF" id="PIRSF006769">
    <property type="entry name" value="RibD"/>
    <property type="match status" value="1"/>
</dbReference>
<dbReference type="CDD" id="cd01284">
    <property type="entry name" value="Riboflavin_deaminase-reductase"/>
    <property type="match status" value="1"/>
</dbReference>
<evidence type="ECO:0000256" key="3">
    <source>
        <dbReference type="ARBA" id="ARBA00004910"/>
    </source>
</evidence>
<feature type="domain" description="CMP/dCMP-type deaminase" evidence="16">
    <location>
        <begin position="5"/>
        <end position="131"/>
    </location>
</feature>
<dbReference type="NCBIfam" id="TIGR00326">
    <property type="entry name" value="eubact_ribD"/>
    <property type="match status" value="1"/>
</dbReference>
<feature type="binding site" evidence="14">
    <location>
        <position position="163"/>
    </location>
    <ligand>
        <name>NADP(+)</name>
        <dbReference type="ChEBI" id="CHEBI:58349"/>
    </ligand>
</feature>
<evidence type="ECO:0000256" key="14">
    <source>
        <dbReference type="PIRSR" id="PIRSR006769-2"/>
    </source>
</evidence>
<evidence type="ECO:0000256" key="1">
    <source>
        <dbReference type="ARBA" id="ARBA00002151"/>
    </source>
</evidence>
<evidence type="ECO:0000259" key="16">
    <source>
        <dbReference type="PROSITE" id="PS51747"/>
    </source>
</evidence>
<dbReference type="SUPFAM" id="SSF53927">
    <property type="entry name" value="Cytidine deaminase-like"/>
    <property type="match status" value="1"/>
</dbReference>
<name>J0QNL2_9HYPH</name>
<evidence type="ECO:0000313" key="18">
    <source>
        <dbReference type="Proteomes" id="UP000001077"/>
    </source>
</evidence>
<evidence type="ECO:0000256" key="6">
    <source>
        <dbReference type="ARBA" id="ARBA00022619"/>
    </source>
</evidence>
<comment type="pathway">
    <text evidence="3 12">Cofactor biosynthesis; riboflavin biosynthesis; 5-amino-6-(D-ribitylamino)uracil from GTP: step 3/4.</text>
</comment>
<dbReference type="UniPathway" id="UPA00275">
    <property type="reaction ID" value="UER00401"/>
</dbReference>
<comment type="catalytic activity">
    <reaction evidence="12">
        <text>2,5-diamino-6-hydroxy-4-(5-phosphoribosylamino)-pyrimidine + H2O + H(+) = 5-amino-6-(5-phospho-D-ribosylamino)uracil + NH4(+)</text>
        <dbReference type="Rhea" id="RHEA:21868"/>
        <dbReference type="ChEBI" id="CHEBI:15377"/>
        <dbReference type="ChEBI" id="CHEBI:15378"/>
        <dbReference type="ChEBI" id="CHEBI:28938"/>
        <dbReference type="ChEBI" id="CHEBI:58453"/>
        <dbReference type="ChEBI" id="CHEBI:58614"/>
        <dbReference type="EC" id="3.5.4.26"/>
    </reaction>
</comment>
<proteinExistence type="inferred from homology"/>
<dbReference type="RefSeq" id="WP_007346719.1">
    <property type="nucleotide sequence ID" value="NZ_CALY02000049.1"/>
</dbReference>
<evidence type="ECO:0000256" key="5">
    <source>
        <dbReference type="ARBA" id="ARBA00007417"/>
    </source>
</evidence>
<dbReference type="EC" id="3.5.4.26" evidence="12"/>
<evidence type="ECO:0000313" key="17">
    <source>
        <dbReference type="EMBL" id="EJF87291.1"/>
    </source>
</evidence>
<keyword evidence="8 12" id="KW-0862">Zinc</keyword>
<evidence type="ECO:0000256" key="7">
    <source>
        <dbReference type="ARBA" id="ARBA00022723"/>
    </source>
</evidence>
<evidence type="ECO:0000256" key="12">
    <source>
        <dbReference type="PIRNR" id="PIRNR006769"/>
    </source>
</evidence>
<feature type="binding site" evidence="15">
    <location>
        <position position="59"/>
    </location>
    <ligand>
        <name>Zn(2+)</name>
        <dbReference type="ChEBI" id="CHEBI:29105"/>
        <note>catalytic</note>
    </ligand>
</feature>
<keyword evidence="9 12" id="KW-0521">NADP</keyword>
<feature type="binding site" evidence="14">
    <location>
        <position position="216"/>
    </location>
    <ligand>
        <name>substrate</name>
    </ligand>
</feature>
<feature type="binding site" evidence="14">
    <location>
        <position position="209"/>
    </location>
    <ligand>
        <name>NADP(+)</name>
        <dbReference type="ChEBI" id="CHEBI:58349"/>
    </ligand>
</feature>
<comment type="similarity">
    <text evidence="4 12">In the N-terminal section; belongs to the cytidine and deoxycytidylate deaminase family.</text>
</comment>
<dbReference type="PANTHER" id="PTHR38011">
    <property type="entry name" value="DIHYDROFOLATE REDUCTASE FAMILY PROTEIN (AFU_ORTHOLOGUE AFUA_8G06820)"/>
    <property type="match status" value="1"/>
</dbReference>
<dbReference type="PROSITE" id="PS51747">
    <property type="entry name" value="CYT_DCMP_DEAMINASES_2"/>
    <property type="match status" value="1"/>
</dbReference>
<dbReference type="Proteomes" id="UP000001077">
    <property type="component" value="Unassembled WGS sequence"/>
</dbReference>
<comment type="similarity">
    <text evidence="5 12">In the C-terminal section; belongs to the HTP reductase family.</text>
</comment>
<evidence type="ECO:0000256" key="8">
    <source>
        <dbReference type="ARBA" id="ARBA00022833"/>
    </source>
</evidence>
<sequence>MNKKVQDERFMAAAIRLAERHVGLTGGNPSVGTLIVRNDDGVGTFIVGYGVTAIHGRPHAEVQALRMAGSLAQGATAYVTLEPCAHYGKTSPCVNALIDSGISRVVVALNDCDERVDGRGIALLRAAGIEVIEGILAEEAFESLYTHWCIRKMQRCAVTFKMAISADNGVGKREKRGMKISGIISHTHTHILRAQNNAIMVGIGTILTDDPQLNCRLPGLEMRSPTRIILDADLSIPLEAKVVQTATTVPTWVICDANRLNKDKKNALKQYGVSVYSIKMSNGHLQPLAILQLLYKHGINSVLLEGGAKTGETFLNAGCVDRLICFYAPVVLGKGRVEAPHFGNYLSQFHEVEARMFGNDRFYKWRHKALCLQEL</sequence>
<feature type="binding site" evidence="14">
    <location>
        <position position="205"/>
    </location>
    <ligand>
        <name>NADP(+)</name>
        <dbReference type="ChEBI" id="CHEBI:58349"/>
    </ligand>
</feature>
<dbReference type="OrthoDB" id="9800865at2"/>
<dbReference type="InterPro" id="IPR024072">
    <property type="entry name" value="DHFR-like_dom_sf"/>
</dbReference>
<gene>
    <name evidence="17" type="ORF">MCY_00415</name>
</gene>
<dbReference type="GO" id="GO:0008703">
    <property type="term" value="F:5-amino-6-(5-phosphoribosylamino)uracil reductase activity"/>
    <property type="evidence" value="ECO:0007669"/>
    <property type="project" value="UniProtKB-EC"/>
</dbReference>
<keyword evidence="6 12" id="KW-0686">Riboflavin biosynthesis</keyword>
<dbReference type="Pfam" id="PF00383">
    <property type="entry name" value="dCMP_cyt_deam_1"/>
    <property type="match status" value="1"/>
</dbReference>
<comment type="caution">
    <text evidence="17">The sequence shown here is derived from an EMBL/GenBank/DDBJ whole genome shotgun (WGS) entry which is preliminary data.</text>
</comment>
<feature type="binding site" evidence="15">
    <location>
        <position position="93"/>
    </location>
    <ligand>
        <name>Zn(2+)</name>
        <dbReference type="ChEBI" id="CHEBI:29105"/>
        <note>catalytic</note>
    </ligand>
</feature>
<feature type="binding site" evidence="14">
    <location>
        <position position="213"/>
    </location>
    <ligand>
        <name>substrate</name>
    </ligand>
</feature>
<dbReference type="Gene3D" id="3.40.140.10">
    <property type="entry name" value="Cytidine Deaminase, domain 2"/>
    <property type="match status" value="1"/>
</dbReference>
<dbReference type="eggNOG" id="COG0117">
    <property type="taxonomic scope" value="Bacteria"/>
</dbReference>
<dbReference type="Pfam" id="PF01872">
    <property type="entry name" value="RibD_C"/>
    <property type="match status" value="1"/>
</dbReference>
<dbReference type="eggNOG" id="COG1985">
    <property type="taxonomic scope" value="Bacteria"/>
</dbReference>
<feature type="binding site" evidence="15">
    <location>
        <position position="84"/>
    </location>
    <ligand>
        <name>Zn(2+)</name>
        <dbReference type="ChEBI" id="CHEBI:29105"/>
        <note>catalytic</note>
    </ligand>
</feature>
<dbReference type="InterPro" id="IPR050765">
    <property type="entry name" value="Riboflavin_Biosynth_HTPR"/>
</dbReference>
<dbReference type="InterPro" id="IPR002125">
    <property type="entry name" value="CMP_dCMP_dom"/>
</dbReference>
<dbReference type="PROSITE" id="PS00903">
    <property type="entry name" value="CYT_DCMP_DEAMINASES_1"/>
    <property type="match status" value="1"/>
</dbReference>
<dbReference type="InterPro" id="IPR004794">
    <property type="entry name" value="Eubact_RibD"/>
</dbReference>
<evidence type="ECO:0000256" key="10">
    <source>
        <dbReference type="ARBA" id="ARBA00023002"/>
    </source>
</evidence>
<dbReference type="GO" id="GO:0008835">
    <property type="term" value="F:diaminohydroxyphosphoribosylaminopyrimidine deaminase activity"/>
    <property type="evidence" value="ECO:0007669"/>
    <property type="project" value="UniProtKB-EC"/>
</dbReference>
<dbReference type="AlphaFoldDB" id="J0QNL2"/>
<dbReference type="InterPro" id="IPR016193">
    <property type="entry name" value="Cytidine_deaminase-like"/>
</dbReference>
<comment type="catalytic activity">
    <reaction evidence="12">
        <text>5-amino-6-(5-phospho-D-ribitylamino)uracil + NADP(+) = 5-amino-6-(5-phospho-D-ribosylamino)uracil + NADPH + H(+)</text>
        <dbReference type="Rhea" id="RHEA:17845"/>
        <dbReference type="ChEBI" id="CHEBI:15378"/>
        <dbReference type="ChEBI" id="CHEBI:57783"/>
        <dbReference type="ChEBI" id="CHEBI:58349"/>
        <dbReference type="ChEBI" id="CHEBI:58421"/>
        <dbReference type="ChEBI" id="CHEBI:58453"/>
        <dbReference type="EC" id="1.1.1.193"/>
    </reaction>
</comment>
<comment type="cofactor">
    <cofactor evidence="12 15">
        <name>Zn(2+)</name>
        <dbReference type="ChEBI" id="CHEBI:29105"/>
    </cofactor>
    <text evidence="12 15">Binds 1 zinc ion.</text>
</comment>
<dbReference type="SUPFAM" id="SSF53597">
    <property type="entry name" value="Dihydrofolate reductase-like"/>
    <property type="match status" value="1"/>
</dbReference>
<dbReference type="HOGENOM" id="CLU_036590_1_2_5"/>
<organism evidence="17 18">
    <name type="scientific">Bartonella rattimassiliensis 15908</name>
    <dbReference type="NCBI Taxonomy" id="1094556"/>
    <lineage>
        <taxon>Bacteria</taxon>
        <taxon>Pseudomonadati</taxon>
        <taxon>Pseudomonadota</taxon>
        <taxon>Alphaproteobacteria</taxon>
        <taxon>Hyphomicrobiales</taxon>
        <taxon>Bartonellaceae</taxon>
        <taxon>Bartonella</taxon>
    </lineage>
</organism>
<reference evidence="17 18" key="1">
    <citation type="submission" date="2012-03" db="EMBL/GenBank/DDBJ databases">
        <title>The Genome Sequence of Bartonella rattimassiliensis 15908.</title>
        <authorList>
            <consortium name="The Broad Institute Genome Sequencing Platform"/>
            <consortium name="The Broad Institute Genome Sequencing Center for Infectious Disease"/>
            <person name="Feldgarden M."/>
            <person name="Kirby J."/>
            <person name="Kosoy M."/>
            <person name="Birtles R."/>
            <person name="Probert W.S."/>
            <person name="Chiaraviglio L."/>
            <person name="Young S.K."/>
            <person name="Zeng Q."/>
            <person name="Gargeya S."/>
            <person name="Fitzgerald M."/>
            <person name="Haas B."/>
            <person name="Abouelleil A."/>
            <person name="Alvarado L."/>
            <person name="Arachchi H.M."/>
            <person name="Berlin A."/>
            <person name="Chapman S.B."/>
            <person name="Gearin G."/>
            <person name="Goldberg J."/>
            <person name="Griggs A."/>
            <person name="Gujja S."/>
            <person name="Hansen M."/>
            <person name="Heiman D."/>
            <person name="Howarth C."/>
            <person name="Larimer J."/>
            <person name="Lui A."/>
            <person name="MacDonald P.J.P."/>
            <person name="McCowen C."/>
            <person name="Montmayeur A."/>
            <person name="Murphy C."/>
            <person name="Neiman D."/>
            <person name="Pearson M."/>
            <person name="Priest M."/>
            <person name="Roberts A."/>
            <person name="Saif S."/>
            <person name="Shea T."/>
            <person name="Sisk P."/>
            <person name="Stolte C."/>
            <person name="Sykes S."/>
            <person name="Wortman J."/>
            <person name="Nusbaum C."/>
            <person name="Birren B."/>
        </authorList>
    </citation>
    <scope>NUCLEOTIDE SEQUENCE [LARGE SCALE GENOMIC DNA]</scope>
    <source>
        <strain evidence="17 18">15908</strain>
    </source>
</reference>
<evidence type="ECO:0000256" key="2">
    <source>
        <dbReference type="ARBA" id="ARBA00004882"/>
    </source>
</evidence>
<comment type="function">
    <text evidence="1 12">Converts 2,5-diamino-6-(ribosylamino)-4(3h)-pyrimidinone 5'-phosphate into 5-amino-6-(ribosylamino)-2,4(1h,3h)-pyrimidinedione 5'-phosphate.</text>
</comment>
<comment type="pathway">
    <text evidence="2 12">Cofactor biosynthesis; riboflavin biosynthesis; 5-amino-6-(D-ribitylamino)uracil from GTP: step 2/4.</text>
</comment>
<evidence type="ECO:0000256" key="11">
    <source>
        <dbReference type="ARBA" id="ARBA00023268"/>
    </source>
</evidence>
<keyword evidence="10 12" id="KW-0560">Oxidoreductase</keyword>